<dbReference type="STRING" id="1229726.GRFL_2845"/>
<dbReference type="EMBL" id="CP016359">
    <property type="protein sequence ID" value="APU69569.1"/>
    <property type="molecule type" value="Genomic_DNA"/>
</dbReference>
<dbReference type="AlphaFoldDB" id="A0A1L7I7J2"/>
<organism evidence="1 2">
    <name type="scientific">Christiangramia flava JLT2011</name>
    <dbReference type="NCBI Taxonomy" id="1229726"/>
    <lineage>
        <taxon>Bacteria</taxon>
        <taxon>Pseudomonadati</taxon>
        <taxon>Bacteroidota</taxon>
        <taxon>Flavobacteriia</taxon>
        <taxon>Flavobacteriales</taxon>
        <taxon>Flavobacteriaceae</taxon>
        <taxon>Christiangramia</taxon>
    </lineage>
</organism>
<accession>A0A1L7I7J2</accession>
<proteinExistence type="predicted"/>
<sequence length="79" mass="9434">MIQRPGFLYFFEISSEIKLTFIRFNEAFSVNLLAEKEEYQADVSPDLFQKIALWKTWILPDFKWPSRSASILFLRVLGW</sequence>
<protein>
    <submittedName>
        <fullName evidence="1">Uncharacterized protein</fullName>
    </submittedName>
</protein>
<name>A0A1L7I7J2_9FLAO</name>
<reference evidence="1 2" key="1">
    <citation type="submission" date="2016-07" db="EMBL/GenBank/DDBJ databases">
        <title>Multi-omics approach to identify versatile polysaccharide utilization systems of a marine flavobacterium Gramella flava.</title>
        <authorList>
            <person name="Tang K."/>
        </authorList>
    </citation>
    <scope>NUCLEOTIDE SEQUENCE [LARGE SCALE GENOMIC DNA]</scope>
    <source>
        <strain evidence="1 2">JLT2011</strain>
    </source>
</reference>
<gene>
    <name evidence="1" type="ORF">GRFL_2845</name>
</gene>
<dbReference type="Proteomes" id="UP000186230">
    <property type="component" value="Chromosome"/>
</dbReference>
<dbReference type="KEGG" id="gfl:GRFL_2845"/>
<evidence type="ECO:0000313" key="1">
    <source>
        <dbReference type="EMBL" id="APU69569.1"/>
    </source>
</evidence>
<evidence type="ECO:0000313" key="2">
    <source>
        <dbReference type="Proteomes" id="UP000186230"/>
    </source>
</evidence>
<keyword evidence="2" id="KW-1185">Reference proteome</keyword>